<dbReference type="InterPro" id="IPR051943">
    <property type="entry name" value="TRAFAC_Dynamin-like_GTPase"/>
</dbReference>
<dbReference type="RefSeq" id="WP_163241125.1">
    <property type="nucleotide sequence ID" value="NZ_CP082780.1"/>
</dbReference>
<name>A0A6B3VXP3_9BACI</name>
<reference evidence="2 5" key="2">
    <citation type="submission" date="2020-07" db="EMBL/GenBank/DDBJ databases">
        <authorList>
            <person name="Feng H."/>
        </authorList>
    </citation>
    <scope>NUCLEOTIDE SEQUENCE [LARGE SCALE GENOMIC DNA]</scope>
    <source>
        <strain evidence="2">S-12</strain>
        <strain evidence="5">s-12</strain>
    </source>
</reference>
<dbReference type="InterPro" id="IPR011990">
    <property type="entry name" value="TPR-like_helical_dom_sf"/>
</dbReference>
<keyword evidence="1" id="KW-0802">TPR repeat</keyword>
<organism evidence="3 4">
    <name type="scientific">Bacillus aquiflavi</name>
    <dbReference type="NCBI Taxonomy" id="2672567"/>
    <lineage>
        <taxon>Bacteria</taxon>
        <taxon>Bacillati</taxon>
        <taxon>Bacillota</taxon>
        <taxon>Bacilli</taxon>
        <taxon>Bacillales</taxon>
        <taxon>Bacillaceae</taxon>
        <taxon>Bacillus</taxon>
    </lineage>
</organism>
<dbReference type="AlphaFoldDB" id="A0A6B3VXP3"/>
<dbReference type="SUPFAM" id="SSF52540">
    <property type="entry name" value="P-loop containing nucleoside triphosphate hydrolases"/>
    <property type="match status" value="1"/>
</dbReference>
<dbReference type="Gene3D" id="1.25.40.10">
    <property type="entry name" value="Tetratricopeptide repeat domain"/>
    <property type="match status" value="1"/>
</dbReference>
<dbReference type="PROSITE" id="PS50005">
    <property type="entry name" value="TPR"/>
    <property type="match status" value="1"/>
</dbReference>
<protein>
    <submittedName>
        <fullName evidence="3">GTP-binding protein</fullName>
    </submittedName>
</protein>
<dbReference type="Proteomes" id="UP000570010">
    <property type="component" value="Unassembled WGS sequence"/>
</dbReference>
<evidence type="ECO:0000313" key="4">
    <source>
        <dbReference type="Proteomes" id="UP000472971"/>
    </source>
</evidence>
<dbReference type="InterPro" id="IPR019734">
    <property type="entry name" value="TPR_rpt"/>
</dbReference>
<dbReference type="Proteomes" id="UP000472971">
    <property type="component" value="Unassembled WGS sequence"/>
</dbReference>
<dbReference type="EMBL" id="JACEIO010000010">
    <property type="protein sequence ID" value="MBA4536699.1"/>
    <property type="molecule type" value="Genomic_DNA"/>
</dbReference>
<dbReference type="PANTHER" id="PTHR43681">
    <property type="entry name" value="TRANSMEMBRANE GTPASE FZO"/>
    <property type="match status" value="1"/>
</dbReference>
<evidence type="ECO:0000313" key="5">
    <source>
        <dbReference type="Proteomes" id="UP000570010"/>
    </source>
</evidence>
<feature type="repeat" description="TPR" evidence="1">
    <location>
        <begin position="113"/>
        <end position="146"/>
    </location>
</feature>
<dbReference type="SUPFAM" id="SSF48452">
    <property type="entry name" value="TPR-like"/>
    <property type="match status" value="1"/>
</dbReference>
<dbReference type="Gene3D" id="3.40.50.300">
    <property type="entry name" value="P-loop containing nucleotide triphosphate hydrolases"/>
    <property type="match status" value="1"/>
</dbReference>
<reference evidence="3 4" key="1">
    <citation type="submission" date="2020-02" db="EMBL/GenBank/DDBJ databases">
        <title>Bacillus aquiflavi sp. nov., isolated from yellow water of strong flavor Chinese baijiu in Yibin region of China.</title>
        <authorList>
            <person name="Xie J."/>
        </authorList>
    </citation>
    <scope>NUCLEOTIDE SEQUENCE [LARGE SCALE GENOMIC DNA]</scope>
    <source>
        <strain evidence="3 4">3H-10</strain>
    </source>
</reference>
<dbReference type="EMBL" id="JAAIWN010000010">
    <property type="protein sequence ID" value="NEY81067.1"/>
    <property type="molecule type" value="Genomic_DNA"/>
</dbReference>
<proteinExistence type="predicted"/>
<sequence length="912" mass="107030">MILEEQLIGKTYYKEKFMKDHENRDPVQILGELYFKEQQNELFDLSNIRFAQGEVYFHYKDFETAIFKWENIQNELQPWAKKNMADAYFELGLFSTAEEIYKSIQVESLVLNSEVALKLFQLYIEQGNLDLADKIIKNAVSLNPDYPNVTKIARVFFEQHQDWSSAVELSVNEATRTKLLYWFEILKSYVDRGLTKTAQPDYFSQVLSTLYSLDKIHFEQFVVSLWNKYKNEESFLLWIKEITNLILHIGVNRDDSLHELSALYERMYFKLIDGKYLLKELSDIIPHLLTAWLNITDSAKALLASSAVLAWNELFPASISQLVVEEANEMMGHCQNNTIGIEMNLHLFDSILKWAENNKLTGGYRYKWIVQQLLDLQVRHLLIAGAPKSGKSLLINCILEENIVEDTPTLAVTMFKNHDDIEIDEITDTNKVPISNEKGIAELRQSSDSYIDFKLPCKFLEENGLSIINLPDFTINNLEKDEMTTHLHLADGLLFVLNGNAPFPDYERDILLNIQKQAANLPIHFLVNIMDPIYSEHEVKTIVEETKVRINTYFPSAQVFAYSPRLKGKEHLSKFINAHFRHKNIKEERHKKLLYIIRKTITYLLKQRVKTENELIESIQWNKDILAKLNGSIHQLSDVEMEKIQTIKHSFRTIKEEMKVELTNTIPELLRGCSQLISEDSNFRKIHLTLNKEMNNRMKDYLHEHVLPKFHRSIQQWISESAKIFAESHAYLLEMADGFNAMFSNERIKFECDFKVLDDWRRDADRITSTVQIGEINILLRFTPSQILLKSAGNLLGILPQNKKLLYKKYKSFLESKDYHEEAVTIANKFFMQFELLENALERDISMFFRHPFYVLRETAEEIQVEIHSKQDTLSNMRSNPEVYHDPLKLFELRLRQNEWMMDHHIQVHHVF</sequence>
<evidence type="ECO:0000313" key="3">
    <source>
        <dbReference type="EMBL" id="NEY81067.1"/>
    </source>
</evidence>
<evidence type="ECO:0000313" key="2">
    <source>
        <dbReference type="EMBL" id="MBA4536699.1"/>
    </source>
</evidence>
<gene>
    <name evidence="3" type="ORF">G4D64_05925</name>
    <name evidence="2" type="ORF">H1Z61_05955</name>
</gene>
<dbReference type="InterPro" id="IPR027417">
    <property type="entry name" value="P-loop_NTPase"/>
</dbReference>
<keyword evidence="4" id="KW-1185">Reference proteome</keyword>
<comment type="caution">
    <text evidence="3">The sequence shown here is derived from an EMBL/GenBank/DDBJ whole genome shotgun (WGS) entry which is preliminary data.</text>
</comment>
<evidence type="ECO:0000256" key="1">
    <source>
        <dbReference type="PROSITE-ProRule" id="PRU00339"/>
    </source>
</evidence>
<dbReference type="PANTHER" id="PTHR43681:SF1">
    <property type="entry name" value="SARCALUMENIN"/>
    <property type="match status" value="1"/>
</dbReference>
<accession>A0A6B3VXP3</accession>